<name>A0A1B6K750_9HEMI</name>
<evidence type="ECO:0000256" key="5">
    <source>
        <dbReference type="ARBA" id="ARBA00022927"/>
    </source>
</evidence>
<dbReference type="GO" id="GO:0005744">
    <property type="term" value="C:TIM23 mitochondrial import inner membrane translocase complex"/>
    <property type="evidence" value="ECO:0007669"/>
    <property type="project" value="InterPro"/>
</dbReference>
<keyword evidence="4" id="KW-0999">Mitochondrion inner membrane</keyword>
<organism evidence="10">
    <name type="scientific">Homalodisca liturata</name>
    <dbReference type="NCBI Taxonomy" id="320908"/>
    <lineage>
        <taxon>Eukaryota</taxon>
        <taxon>Metazoa</taxon>
        <taxon>Ecdysozoa</taxon>
        <taxon>Arthropoda</taxon>
        <taxon>Hexapoda</taxon>
        <taxon>Insecta</taxon>
        <taxon>Pterygota</taxon>
        <taxon>Neoptera</taxon>
        <taxon>Paraneoptera</taxon>
        <taxon>Hemiptera</taxon>
        <taxon>Auchenorrhyncha</taxon>
        <taxon>Membracoidea</taxon>
        <taxon>Cicadellidae</taxon>
        <taxon>Cicadellinae</taxon>
        <taxon>Proconiini</taxon>
        <taxon>Homalodisca</taxon>
    </lineage>
</organism>
<evidence type="ECO:0000256" key="6">
    <source>
        <dbReference type="ARBA" id="ARBA00023010"/>
    </source>
</evidence>
<evidence type="ECO:0000256" key="8">
    <source>
        <dbReference type="ARBA" id="ARBA00023136"/>
    </source>
</evidence>
<keyword evidence="8" id="KW-0472">Membrane</keyword>
<evidence type="ECO:0000313" key="10">
    <source>
        <dbReference type="EMBL" id="JAT07283.1"/>
    </source>
</evidence>
<protein>
    <submittedName>
        <fullName evidence="10">Uncharacterized protein</fullName>
    </submittedName>
</protein>
<gene>
    <name evidence="10" type="ORF">g.20082</name>
    <name evidence="9" type="ORF">g.20083</name>
</gene>
<evidence type="ECO:0000256" key="2">
    <source>
        <dbReference type="ARBA" id="ARBA00008817"/>
    </source>
</evidence>
<keyword evidence="6" id="KW-0811">Translocation</keyword>
<comment type="similarity">
    <text evidence="2">Belongs to the TIM16/PAM16 family.</text>
</comment>
<dbReference type="FunFam" id="1.10.287.110:FF:000006">
    <property type="entry name" value="Import inner membrane translocase subunit TIM16"/>
    <property type="match status" value="1"/>
</dbReference>
<evidence type="ECO:0000256" key="1">
    <source>
        <dbReference type="ARBA" id="ARBA00004443"/>
    </source>
</evidence>
<evidence type="ECO:0000256" key="4">
    <source>
        <dbReference type="ARBA" id="ARBA00022792"/>
    </source>
</evidence>
<dbReference type="Pfam" id="PF03656">
    <property type="entry name" value="Pam16"/>
    <property type="match status" value="1"/>
</dbReference>
<dbReference type="EMBL" id="GECU01000424">
    <property type="protein sequence ID" value="JAT07283.1"/>
    <property type="molecule type" value="Transcribed_RNA"/>
</dbReference>
<evidence type="ECO:0000256" key="3">
    <source>
        <dbReference type="ARBA" id="ARBA00022448"/>
    </source>
</evidence>
<sequence length="127" mass="13973">MAKYLVQILILGTQVVGRAFARALRQEYAASQEAAKRAGGGQRGANSAAANARTGISLEEALQILNIDKLDPEKAEKSYEHLFKVNEKSQGGSFYIQSKIVRAKERIDEELELYKTSGSKNKPQDTT</sequence>
<evidence type="ECO:0000256" key="7">
    <source>
        <dbReference type="ARBA" id="ARBA00023128"/>
    </source>
</evidence>
<dbReference type="Gene3D" id="1.10.287.110">
    <property type="entry name" value="DnaJ domain"/>
    <property type="match status" value="1"/>
</dbReference>
<keyword evidence="3" id="KW-0813">Transport</keyword>
<dbReference type="EMBL" id="GECU01011760">
    <property type="protein sequence ID" value="JAS95946.1"/>
    <property type="molecule type" value="Transcribed_RNA"/>
</dbReference>
<keyword evidence="5" id="KW-0653">Protein transport</keyword>
<keyword evidence="7" id="KW-0496">Mitochondrion</keyword>
<dbReference type="GO" id="GO:0030150">
    <property type="term" value="P:protein import into mitochondrial matrix"/>
    <property type="evidence" value="ECO:0007669"/>
    <property type="project" value="InterPro"/>
</dbReference>
<dbReference type="AlphaFoldDB" id="A0A1B6K750"/>
<dbReference type="PANTHER" id="PTHR12388">
    <property type="entry name" value="MITOCHONDRIA ASSOCIATED GRANULOCYTE MACROPHAGE CSF SIGNALING MOLECULE"/>
    <property type="match status" value="1"/>
</dbReference>
<dbReference type="PANTHER" id="PTHR12388:SF0">
    <property type="entry name" value="MITOCHONDRIAL IMPORT INNER MEMBRANE TRANSLOCASE SUBUNIT TIM16"/>
    <property type="match status" value="1"/>
</dbReference>
<dbReference type="InterPro" id="IPR005341">
    <property type="entry name" value="Tim16"/>
</dbReference>
<comment type="subcellular location">
    <subcellularLocation>
        <location evidence="1">Mitochondrion inner membrane</location>
        <topology evidence="1">Peripheral membrane protein</topology>
        <orientation evidence="1">Matrix side</orientation>
    </subcellularLocation>
</comment>
<evidence type="ECO:0000313" key="9">
    <source>
        <dbReference type="EMBL" id="JAS95946.1"/>
    </source>
</evidence>
<reference evidence="10" key="1">
    <citation type="submission" date="2015-11" db="EMBL/GenBank/DDBJ databases">
        <title>De novo transcriptome assembly of four potential Pierce s Disease insect vectors from Arizona vineyards.</title>
        <authorList>
            <person name="Tassone E.E."/>
        </authorList>
    </citation>
    <scope>NUCLEOTIDE SEQUENCE</scope>
</reference>
<dbReference type="InterPro" id="IPR036869">
    <property type="entry name" value="J_dom_sf"/>
</dbReference>
<proteinExistence type="inferred from homology"/>
<accession>A0A1B6K750</accession>